<name>A0A1H0M7L2_9ACTN</name>
<dbReference type="EMBL" id="FNIE01000012">
    <property type="protein sequence ID" value="SDO76492.1"/>
    <property type="molecule type" value="Genomic_DNA"/>
</dbReference>
<evidence type="ECO:0008006" key="4">
    <source>
        <dbReference type="Google" id="ProtNLM"/>
    </source>
</evidence>
<reference evidence="2 3" key="1">
    <citation type="submission" date="2016-10" db="EMBL/GenBank/DDBJ databases">
        <authorList>
            <person name="de Groot N.N."/>
        </authorList>
    </citation>
    <scope>NUCLEOTIDE SEQUENCE [LARGE SCALE GENOMIC DNA]</scope>
    <source>
        <strain evidence="2 3">CGMCC 4.2022</strain>
    </source>
</reference>
<feature type="transmembrane region" description="Helical" evidence="1">
    <location>
        <begin position="60"/>
        <end position="80"/>
    </location>
</feature>
<feature type="transmembrane region" description="Helical" evidence="1">
    <location>
        <begin position="100"/>
        <end position="122"/>
    </location>
</feature>
<protein>
    <recommendedName>
        <fullName evidence="4">DUF1453 domain-containing protein</fullName>
    </recommendedName>
</protein>
<dbReference type="AlphaFoldDB" id="A0A1H0M7L2"/>
<dbReference type="STRING" id="310781.SAMN05216259_11299"/>
<accession>A0A1H0M7L2</accession>
<keyword evidence="1" id="KW-0812">Transmembrane</keyword>
<feature type="transmembrane region" description="Helical" evidence="1">
    <location>
        <begin position="29"/>
        <end position="48"/>
    </location>
</feature>
<evidence type="ECO:0000313" key="3">
    <source>
        <dbReference type="Proteomes" id="UP000199341"/>
    </source>
</evidence>
<keyword evidence="3" id="KW-1185">Reference proteome</keyword>
<keyword evidence="1" id="KW-0472">Membrane</keyword>
<keyword evidence="1" id="KW-1133">Transmembrane helix</keyword>
<dbReference type="OrthoDB" id="3872634at2"/>
<organism evidence="2 3">
    <name type="scientific">Actinacidiphila guanduensis</name>
    <dbReference type="NCBI Taxonomy" id="310781"/>
    <lineage>
        <taxon>Bacteria</taxon>
        <taxon>Bacillati</taxon>
        <taxon>Actinomycetota</taxon>
        <taxon>Actinomycetes</taxon>
        <taxon>Kitasatosporales</taxon>
        <taxon>Streptomycetaceae</taxon>
        <taxon>Actinacidiphila</taxon>
    </lineage>
</organism>
<feature type="transmembrane region" description="Helical" evidence="1">
    <location>
        <begin position="129"/>
        <end position="149"/>
    </location>
</feature>
<proteinExistence type="predicted"/>
<evidence type="ECO:0000313" key="2">
    <source>
        <dbReference type="EMBL" id="SDO76492.1"/>
    </source>
</evidence>
<dbReference type="RefSeq" id="WP_093786977.1">
    <property type="nucleotide sequence ID" value="NZ_FNIE01000012.1"/>
</dbReference>
<sequence>MSGPVNALVIAAVIGVVIARQVRPRAVRGGRWWLIPAVLVVLAIRDGGSLIDTHHKDASVALLAAELVVGTAMGLVWAATTRMWTGDDGRAMVQGTRTTVVVWVAGIAIRAALYAVAAAVGVHQSSASVMLAVALTLLIRGGVLVWRAQGLQPSYRTVS</sequence>
<evidence type="ECO:0000256" key="1">
    <source>
        <dbReference type="SAM" id="Phobius"/>
    </source>
</evidence>
<gene>
    <name evidence="2" type="ORF">SAMN05216259_11299</name>
</gene>
<dbReference type="Proteomes" id="UP000199341">
    <property type="component" value="Unassembled WGS sequence"/>
</dbReference>